<proteinExistence type="predicted"/>
<feature type="binding site" evidence="1">
    <location>
        <position position="143"/>
    </location>
    <ligand>
        <name>Zn(2+)</name>
        <dbReference type="ChEBI" id="CHEBI:29105"/>
        <note>catalytic</note>
    </ligand>
</feature>
<protein>
    <recommendedName>
        <fullName evidence="2">Metalloendopeptidase</fullName>
        <ecNumber evidence="2">3.4.24.-</ecNumber>
    </recommendedName>
</protein>
<comment type="cofactor">
    <cofactor evidence="1 2">
        <name>Zn(2+)</name>
        <dbReference type="ChEBI" id="CHEBI:29105"/>
    </cofactor>
    <text evidence="1 2">Binds 1 zinc ion per subunit.</text>
</comment>
<dbReference type="PROSITE" id="PS51864">
    <property type="entry name" value="ASTACIN"/>
    <property type="match status" value="1"/>
</dbReference>
<keyword evidence="2" id="KW-0732">Signal</keyword>
<feature type="binding site" evidence="1">
    <location>
        <position position="149"/>
    </location>
    <ligand>
        <name>Zn(2+)</name>
        <dbReference type="ChEBI" id="CHEBI:29105"/>
        <note>catalytic</note>
    </ligand>
</feature>
<dbReference type="PANTHER" id="PTHR10127:SF899">
    <property type="entry name" value="ASTACIN-LIKE METALLOENDOPEPTIDASE-RELATED"/>
    <property type="match status" value="1"/>
</dbReference>
<dbReference type="SUPFAM" id="SSF55486">
    <property type="entry name" value="Metalloproteases ('zincins'), catalytic domain"/>
    <property type="match status" value="1"/>
</dbReference>
<evidence type="ECO:0000259" key="3">
    <source>
        <dbReference type="PROSITE" id="PS51864"/>
    </source>
</evidence>
<keyword evidence="1 2" id="KW-0378">Hydrolase</keyword>
<dbReference type="AlphaFoldDB" id="A0A4W6BS92"/>
<name>A0A4W6BS92_LATCA</name>
<dbReference type="Pfam" id="PF01400">
    <property type="entry name" value="Astacin"/>
    <property type="match status" value="1"/>
</dbReference>
<evidence type="ECO:0000256" key="1">
    <source>
        <dbReference type="PROSITE-ProRule" id="PRU01211"/>
    </source>
</evidence>
<comment type="caution">
    <text evidence="1">Lacks conserved residue(s) required for the propagation of feature annotation.</text>
</comment>
<organism evidence="4 5">
    <name type="scientific">Lates calcarifer</name>
    <name type="common">Barramundi</name>
    <name type="synonym">Holocentrus calcarifer</name>
    <dbReference type="NCBI Taxonomy" id="8187"/>
    <lineage>
        <taxon>Eukaryota</taxon>
        <taxon>Metazoa</taxon>
        <taxon>Chordata</taxon>
        <taxon>Craniata</taxon>
        <taxon>Vertebrata</taxon>
        <taxon>Euteleostomi</taxon>
        <taxon>Actinopterygii</taxon>
        <taxon>Neopterygii</taxon>
        <taxon>Teleostei</taxon>
        <taxon>Neoteleostei</taxon>
        <taxon>Acanthomorphata</taxon>
        <taxon>Carangaria</taxon>
        <taxon>Carangaria incertae sedis</taxon>
        <taxon>Centropomidae</taxon>
        <taxon>Lates</taxon>
    </lineage>
</organism>
<dbReference type="Ensembl" id="ENSLCAT00010003894.1">
    <property type="protein sequence ID" value="ENSLCAP00010003792.1"/>
    <property type="gene ID" value="ENSLCAG00010001950.1"/>
</dbReference>
<accession>A0A4W6BS92</accession>
<dbReference type="GeneTree" id="ENSGT00940000163716"/>
<dbReference type="InterPro" id="IPR024079">
    <property type="entry name" value="MetalloPept_cat_dom_sf"/>
</dbReference>
<dbReference type="GO" id="GO:0006508">
    <property type="term" value="P:proteolysis"/>
    <property type="evidence" value="ECO:0007669"/>
    <property type="project" value="UniProtKB-KW"/>
</dbReference>
<feature type="binding site" evidence="1">
    <location>
        <position position="139"/>
    </location>
    <ligand>
        <name>Zn(2+)</name>
        <dbReference type="ChEBI" id="CHEBI:29105"/>
        <note>catalytic</note>
    </ligand>
</feature>
<dbReference type="PANTHER" id="PTHR10127">
    <property type="entry name" value="DISCOIDIN, CUB, EGF, LAMININ , AND ZINC METALLOPROTEASE DOMAIN CONTAINING"/>
    <property type="match status" value="1"/>
</dbReference>
<evidence type="ECO:0000313" key="5">
    <source>
        <dbReference type="Proteomes" id="UP000314980"/>
    </source>
</evidence>
<keyword evidence="1 2" id="KW-0482">Metalloprotease</keyword>
<dbReference type="InterPro" id="IPR001506">
    <property type="entry name" value="Peptidase_M12A"/>
</dbReference>
<feature type="active site" evidence="1">
    <location>
        <position position="140"/>
    </location>
</feature>
<keyword evidence="5" id="KW-1185">Reference proteome</keyword>
<dbReference type="InParanoid" id="A0A4W6BS92"/>
<dbReference type="GO" id="GO:0004222">
    <property type="term" value="F:metalloendopeptidase activity"/>
    <property type="evidence" value="ECO:0007669"/>
    <property type="project" value="UniProtKB-UniRule"/>
</dbReference>
<keyword evidence="1 2" id="KW-0862">Zinc</keyword>
<evidence type="ECO:0000313" key="4">
    <source>
        <dbReference type="Ensembl" id="ENSLCAP00010003792.1"/>
    </source>
</evidence>
<evidence type="ECO:0000256" key="2">
    <source>
        <dbReference type="RuleBase" id="RU361183"/>
    </source>
</evidence>
<sequence length="240" mass="27730">MTPAFVFLLFFSLTAINNCLFVCSAETPLIYDDIVPNLHRNADPCTATGCKWPKIGRYVRVPVSISSSYSEEERNIIIRGLLTFHKSTCIRFVWRRQWHRNYLYFFSGTGCWSSLGRQSRGQAISLRKNGCLYRNTIQHEVLHALGFHHEQVRSDRDDYVSILTQNIQPGKESNFQKVMTNNLGTTYDFNSVMHYSKYAFSKNRQPTIIARDDPDLTFGHATEMSANDIARINMLYQCCE</sequence>
<reference evidence="4" key="3">
    <citation type="submission" date="2025-09" db="UniProtKB">
        <authorList>
            <consortium name="Ensembl"/>
        </authorList>
    </citation>
    <scope>IDENTIFICATION</scope>
</reference>
<keyword evidence="1 2" id="KW-0479">Metal-binding</keyword>
<dbReference type="Gene3D" id="3.40.390.10">
    <property type="entry name" value="Collagenase (Catalytic Domain)"/>
    <property type="match status" value="1"/>
</dbReference>
<reference evidence="4" key="2">
    <citation type="submission" date="2025-08" db="UniProtKB">
        <authorList>
            <consortium name="Ensembl"/>
        </authorList>
    </citation>
    <scope>IDENTIFICATION</scope>
</reference>
<feature type="domain" description="Peptidase M12A" evidence="3">
    <location>
        <begin position="41"/>
        <end position="240"/>
    </location>
</feature>
<dbReference type="InterPro" id="IPR006026">
    <property type="entry name" value="Peptidase_Metallo"/>
</dbReference>
<keyword evidence="1 2" id="KW-0645">Protease</keyword>
<reference evidence="5" key="1">
    <citation type="submission" date="2015-09" db="EMBL/GenBank/DDBJ databases">
        <authorList>
            <person name="Sai Rama Sridatta P."/>
        </authorList>
    </citation>
    <scope>NUCLEOTIDE SEQUENCE [LARGE SCALE GENOMIC DNA]</scope>
</reference>
<dbReference type="Proteomes" id="UP000314980">
    <property type="component" value="Unassembled WGS sequence"/>
</dbReference>
<dbReference type="GO" id="GO:0008270">
    <property type="term" value="F:zinc ion binding"/>
    <property type="evidence" value="ECO:0007669"/>
    <property type="project" value="UniProtKB-UniRule"/>
</dbReference>
<feature type="chain" id="PRO_5021511073" description="Metalloendopeptidase" evidence="2">
    <location>
        <begin position="20"/>
        <end position="240"/>
    </location>
</feature>
<dbReference type="EC" id="3.4.24.-" evidence="2"/>
<dbReference type="PRINTS" id="PR00480">
    <property type="entry name" value="ASTACIN"/>
</dbReference>
<dbReference type="SMART" id="SM00235">
    <property type="entry name" value="ZnMc"/>
    <property type="match status" value="1"/>
</dbReference>
<feature type="signal peptide" evidence="2">
    <location>
        <begin position="1"/>
        <end position="19"/>
    </location>
</feature>